<evidence type="ECO:0000259" key="9">
    <source>
        <dbReference type="Pfam" id="PF22571"/>
    </source>
</evidence>
<keyword evidence="4 7" id="KW-1133">Transmembrane helix</keyword>
<evidence type="ECO:0000256" key="2">
    <source>
        <dbReference type="ARBA" id="ARBA00022475"/>
    </source>
</evidence>
<comment type="subcellular location">
    <subcellularLocation>
        <location evidence="1">Cell membrane</location>
        <topology evidence="1">Single-pass membrane protein</topology>
    </subcellularLocation>
</comment>
<evidence type="ECO:0000256" key="6">
    <source>
        <dbReference type="SAM" id="MobiDB-lite"/>
    </source>
</evidence>
<feature type="transmembrane region" description="Helical" evidence="7">
    <location>
        <begin position="313"/>
        <end position="334"/>
    </location>
</feature>
<evidence type="ECO:0000256" key="7">
    <source>
        <dbReference type="SAM" id="Phobius"/>
    </source>
</evidence>
<evidence type="ECO:0000259" key="8">
    <source>
        <dbReference type="Pfam" id="PF04024"/>
    </source>
</evidence>
<feature type="transmembrane region" description="Helical" evidence="7">
    <location>
        <begin position="143"/>
        <end position="170"/>
    </location>
</feature>
<feature type="transmembrane region" description="Helical" evidence="7">
    <location>
        <begin position="278"/>
        <end position="301"/>
    </location>
</feature>
<sequence>MNKTIIININGIVFHIEEDAYETLRSYMIDIKRHFGKSEDSKEILEDIENRIAEMFSERIESGRKEVINNEDVNDVIAQMGRVSDFDTADESYGEGYTQQDYANNQSFSFGKKLMRDPDDTVISGVCSGIGHYVGLEARWVRLLFVLFVLLGGSGILAYVILWIIMPVAITRADKMEMRGEAPNLQNFKKNFEEEMSGFRENFSGAGDSLSQGVRSAGDVIVKILTVFVKAIGLVIAFSIGLSLLGLLIAVIFFAFGISGFSDNGIMYPVNFMEPNQAYIALIAAAFAIAIPMIAIFYSIIRALFNKGSMNKYVSISLFIVWLLATGVSISYGVNTMKDFKEESTIVEEKPLQRQAVYHLSERDVRVIKVEESNTKRTIKIDDRDLSDFLKNNIRVRVEKIDSLKAPYIKYEYSSRGKNYQLATNRASQIRYQVTQDSLGIHFDSHFKLREKELYRDQEVTVTLYLPVGSKVIIDRSLEHKLRDISYYDCKVRYEEDVKETEWNVTDLGLKCAIEPKEETPENQEVTIEQDTTNHNDDETNVNISKDGIKITTKNSKDTLVNIGKDGVRIDTKDKNKK</sequence>
<dbReference type="RefSeq" id="WP_115170280.1">
    <property type="nucleotide sequence ID" value="NZ_UGYW01000002.1"/>
</dbReference>
<name>A0A380C9G4_SPHSI</name>
<evidence type="ECO:0000256" key="4">
    <source>
        <dbReference type="ARBA" id="ARBA00022989"/>
    </source>
</evidence>
<evidence type="ECO:0000313" key="12">
    <source>
        <dbReference type="Proteomes" id="UP000254893"/>
    </source>
</evidence>
<proteinExistence type="predicted"/>
<dbReference type="EMBL" id="UGYW01000002">
    <property type="protein sequence ID" value="SUJ14689.1"/>
    <property type="molecule type" value="Genomic_DNA"/>
</dbReference>
<evidence type="ECO:0000313" key="11">
    <source>
        <dbReference type="EMBL" id="SUJ14689.1"/>
    </source>
</evidence>
<accession>A0A380C9G4</accession>
<reference evidence="11 12" key="1">
    <citation type="submission" date="2018-06" db="EMBL/GenBank/DDBJ databases">
        <authorList>
            <consortium name="Pathogen Informatics"/>
            <person name="Doyle S."/>
        </authorList>
    </citation>
    <scope>NUCLEOTIDE SEQUENCE [LARGE SCALE GENOMIC DNA]</scope>
    <source>
        <strain evidence="11 12">NCTC11388</strain>
    </source>
</reference>
<keyword evidence="11" id="KW-0238">DNA-binding</keyword>
<feature type="domain" description="PspC-related transmembrane region" evidence="9">
    <location>
        <begin position="209"/>
        <end position="340"/>
    </location>
</feature>
<dbReference type="InterPro" id="IPR007168">
    <property type="entry name" value="Phageshock_PspC_N"/>
</dbReference>
<evidence type="ECO:0000256" key="1">
    <source>
        <dbReference type="ARBA" id="ARBA00004162"/>
    </source>
</evidence>
<dbReference type="InterPro" id="IPR054319">
    <property type="entry name" value="PspC-rel_ToastRack"/>
</dbReference>
<dbReference type="GO" id="GO:0005886">
    <property type="term" value="C:plasma membrane"/>
    <property type="evidence" value="ECO:0007669"/>
    <property type="project" value="UniProtKB-SubCell"/>
</dbReference>
<dbReference type="Pfam" id="PF22571">
    <property type="entry name" value="LiaI-LiaF-TM_PspC"/>
    <property type="match status" value="1"/>
</dbReference>
<evidence type="ECO:0000256" key="5">
    <source>
        <dbReference type="ARBA" id="ARBA00023136"/>
    </source>
</evidence>
<dbReference type="Pfam" id="PF04024">
    <property type="entry name" value="PspC"/>
    <property type="match status" value="1"/>
</dbReference>
<feature type="domain" description="PspC-related ToastRack" evidence="10">
    <location>
        <begin position="384"/>
        <end position="513"/>
    </location>
</feature>
<evidence type="ECO:0000259" key="10">
    <source>
        <dbReference type="Pfam" id="PF22744"/>
    </source>
</evidence>
<dbReference type="PANTHER" id="PTHR33885">
    <property type="entry name" value="PHAGE SHOCK PROTEIN C"/>
    <property type="match status" value="1"/>
</dbReference>
<dbReference type="GO" id="GO:0003677">
    <property type="term" value="F:DNA binding"/>
    <property type="evidence" value="ECO:0007669"/>
    <property type="project" value="UniProtKB-KW"/>
</dbReference>
<evidence type="ECO:0000256" key="3">
    <source>
        <dbReference type="ARBA" id="ARBA00022692"/>
    </source>
</evidence>
<dbReference type="PANTHER" id="PTHR33885:SF3">
    <property type="entry name" value="PHAGE SHOCK PROTEIN C"/>
    <property type="match status" value="1"/>
</dbReference>
<dbReference type="Pfam" id="PF22744">
    <property type="entry name" value="Toast-rack_PspC-Cterm"/>
    <property type="match status" value="1"/>
</dbReference>
<dbReference type="AlphaFoldDB" id="A0A380C9G4"/>
<organism evidence="11 12">
    <name type="scientific">Sphingobacterium spiritivorum</name>
    <name type="common">Flavobacterium spiritivorum</name>
    <dbReference type="NCBI Taxonomy" id="258"/>
    <lineage>
        <taxon>Bacteria</taxon>
        <taxon>Pseudomonadati</taxon>
        <taxon>Bacteroidota</taxon>
        <taxon>Sphingobacteriia</taxon>
        <taxon>Sphingobacteriales</taxon>
        <taxon>Sphingobacteriaceae</taxon>
        <taxon>Sphingobacterium</taxon>
    </lineage>
</organism>
<protein>
    <submittedName>
        <fullName evidence="11">DNA-binding transcriptional activator PspC</fullName>
    </submittedName>
</protein>
<keyword evidence="3 7" id="KW-0812">Transmembrane</keyword>
<feature type="domain" description="Phage shock protein PspC N-terminal" evidence="8">
    <location>
        <begin position="112"/>
        <end position="168"/>
    </location>
</feature>
<gene>
    <name evidence="11" type="ORF">NCTC11388_02407</name>
</gene>
<keyword evidence="2" id="KW-1003">Cell membrane</keyword>
<dbReference type="Proteomes" id="UP000254893">
    <property type="component" value="Unassembled WGS sequence"/>
</dbReference>
<keyword evidence="5 7" id="KW-0472">Membrane</keyword>
<feature type="transmembrane region" description="Helical" evidence="7">
    <location>
        <begin position="231"/>
        <end position="258"/>
    </location>
</feature>
<dbReference type="InterPro" id="IPR052027">
    <property type="entry name" value="PspC"/>
</dbReference>
<dbReference type="InterPro" id="IPR054321">
    <property type="entry name" value="PspC-rel_TM"/>
</dbReference>
<feature type="region of interest" description="Disordered" evidence="6">
    <location>
        <begin position="519"/>
        <end position="542"/>
    </location>
</feature>